<organism evidence="2 3">
    <name type="scientific">Alcanivorax borkumensis (strain ATCC 700651 / DSM 11573 / NCIMB 13689 / SK2)</name>
    <dbReference type="NCBI Taxonomy" id="393595"/>
    <lineage>
        <taxon>Bacteria</taxon>
        <taxon>Pseudomonadati</taxon>
        <taxon>Pseudomonadota</taxon>
        <taxon>Gammaproteobacteria</taxon>
        <taxon>Oceanospirillales</taxon>
        <taxon>Alcanivoracaceae</taxon>
        <taxon>Alcanivorax</taxon>
    </lineage>
</organism>
<dbReference type="eggNOG" id="COG1959">
    <property type="taxonomic scope" value="Bacteria"/>
</dbReference>
<dbReference type="PROSITE" id="PS51197">
    <property type="entry name" value="HTH_RRF2_2"/>
    <property type="match status" value="1"/>
</dbReference>
<dbReference type="InterPro" id="IPR000944">
    <property type="entry name" value="Tscrpt_reg_Rrf2"/>
</dbReference>
<dbReference type="PANTHER" id="PTHR33221:SF4">
    <property type="entry name" value="HTH-TYPE TRANSCRIPTIONAL REPRESSOR NSRR"/>
    <property type="match status" value="1"/>
</dbReference>
<dbReference type="NCBIfam" id="TIGR00738">
    <property type="entry name" value="rrf2_super"/>
    <property type="match status" value="1"/>
</dbReference>
<gene>
    <name evidence="2" type="ordered locus">ABO_2120</name>
</gene>
<dbReference type="InterPro" id="IPR036390">
    <property type="entry name" value="WH_DNA-bd_sf"/>
</dbReference>
<dbReference type="InterPro" id="IPR036388">
    <property type="entry name" value="WH-like_DNA-bd_sf"/>
</dbReference>
<keyword evidence="1" id="KW-0238">DNA-binding</keyword>
<dbReference type="AlphaFoldDB" id="Q0VMN0"/>
<keyword evidence="3" id="KW-1185">Reference proteome</keyword>
<dbReference type="Proteomes" id="UP000008871">
    <property type="component" value="Chromosome"/>
</dbReference>
<dbReference type="Pfam" id="PF02082">
    <property type="entry name" value="Rrf2"/>
    <property type="match status" value="1"/>
</dbReference>
<dbReference type="GO" id="GO:0003700">
    <property type="term" value="F:DNA-binding transcription factor activity"/>
    <property type="evidence" value="ECO:0007669"/>
    <property type="project" value="TreeGrafter"/>
</dbReference>
<dbReference type="SUPFAM" id="SSF46785">
    <property type="entry name" value="Winged helix' DNA-binding domain"/>
    <property type="match status" value="1"/>
</dbReference>
<dbReference type="OrthoDB" id="9795923at2"/>
<dbReference type="HOGENOM" id="CLU_107144_2_1_6"/>
<name>Q0VMN0_ALCBS</name>
<protein>
    <submittedName>
        <fullName evidence="2">Transcriptional regulator, putative</fullName>
    </submittedName>
</protein>
<dbReference type="GO" id="GO:0005829">
    <property type="term" value="C:cytosol"/>
    <property type="evidence" value="ECO:0007669"/>
    <property type="project" value="TreeGrafter"/>
</dbReference>
<dbReference type="EMBL" id="AM286690">
    <property type="protein sequence ID" value="CAL17568.1"/>
    <property type="molecule type" value="Genomic_DNA"/>
</dbReference>
<proteinExistence type="predicted"/>
<dbReference type="GO" id="GO:0003677">
    <property type="term" value="F:DNA binding"/>
    <property type="evidence" value="ECO:0007669"/>
    <property type="project" value="UniProtKB-KW"/>
</dbReference>
<evidence type="ECO:0000313" key="3">
    <source>
        <dbReference type="Proteomes" id="UP000008871"/>
    </source>
</evidence>
<dbReference type="Gene3D" id="1.10.10.10">
    <property type="entry name" value="Winged helix-like DNA-binding domain superfamily/Winged helix DNA-binding domain"/>
    <property type="match status" value="1"/>
</dbReference>
<dbReference type="RefSeq" id="WP_011589398.1">
    <property type="nucleotide sequence ID" value="NC_008260.1"/>
</dbReference>
<accession>Q0VMN0</accession>
<reference evidence="2 3" key="1">
    <citation type="journal article" date="2006" name="Nat. Biotechnol.">
        <title>Genome sequence of the ubiquitous hydrocarbon-degrading marine bacterium Alcanivorax borkumensis.</title>
        <authorList>
            <person name="Schneiker S."/>
            <person name="Martins dos Santos V.A.P."/>
            <person name="Bartels D."/>
            <person name="Bekel T."/>
            <person name="Brecht M."/>
            <person name="Buhrmester J."/>
            <person name="Chernikova T.N."/>
            <person name="Denaro R."/>
            <person name="Ferrer M."/>
            <person name="Gertler C."/>
            <person name="Goesmann A."/>
            <person name="Golyshina O.V."/>
            <person name="Kaminski F."/>
            <person name="Khachane A.N."/>
            <person name="Lang S."/>
            <person name="Linke B."/>
            <person name="McHardy A.C."/>
            <person name="Meyer F."/>
            <person name="Nechitaylo T."/>
            <person name="Puehler A."/>
            <person name="Regenhardt D."/>
            <person name="Rupp O."/>
            <person name="Sabirova J.S."/>
            <person name="Selbitschka W."/>
            <person name="Yakimov M.M."/>
            <person name="Timmis K.N."/>
            <person name="Vorhoelter F.-J."/>
            <person name="Weidner S."/>
            <person name="Kaiser O."/>
            <person name="Golyshin P.N."/>
        </authorList>
    </citation>
    <scope>NUCLEOTIDE SEQUENCE [LARGE SCALE GENOMIC DNA]</scope>
    <source>
        <strain evidence="3">ATCC 700651 / DSM 11573 / NCIMB 13689 / SK2</strain>
    </source>
</reference>
<dbReference type="STRING" id="393595.ABO_2120"/>
<sequence>MQLTTHTDYALRTLIYLSLRHDKLPTTIQEIADAYHISNNHVAKVAQTLVQLGYVQSLRGRSGGLVMAKPANEINVGELIRQTENLKLLDCFGTESSCPIDPACKLKNALGKAQAAFLQTLDQYNLADFTDNSDELRILLKQV</sequence>
<evidence type="ECO:0000313" key="2">
    <source>
        <dbReference type="EMBL" id="CAL17568.1"/>
    </source>
</evidence>
<dbReference type="KEGG" id="abo:ABO_2120"/>
<dbReference type="PANTHER" id="PTHR33221">
    <property type="entry name" value="WINGED HELIX-TURN-HELIX TRANSCRIPTIONAL REGULATOR, RRF2 FAMILY"/>
    <property type="match status" value="1"/>
</dbReference>
<evidence type="ECO:0000256" key="1">
    <source>
        <dbReference type="ARBA" id="ARBA00023125"/>
    </source>
</evidence>